<dbReference type="STRING" id="91360.SAMN05660330_03924"/>
<keyword evidence="1" id="KW-1133">Transmembrane helix</keyword>
<proteinExistence type="predicted"/>
<feature type="transmembrane region" description="Helical" evidence="1">
    <location>
        <begin position="32"/>
        <end position="51"/>
    </location>
</feature>
<name>A0A1H0V8H0_9BACT</name>
<evidence type="ECO:0000313" key="2">
    <source>
        <dbReference type="EMBL" id="SDP74673.1"/>
    </source>
</evidence>
<keyword evidence="3" id="KW-1185">Reference proteome</keyword>
<dbReference type="AlphaFoldDB" id="A0A1H0V8H0"/>
<evidence type="ECO:0000256" key="1">
    <source>
        <dbReference type="SAM" id="Phobius"/>
    </source>
</evidence>
<organism evidence="2 3">
    <name type="scientific">Desulforhopalus singaporensis</name>
    <dbReference type="NCBI Taxonomy" id="91360"/>
    <lineage>
        <taxon>Bacteria</taxon>
        <taxon>Pseudomonadati</taxon>
        <taxon>Thermodesulfobacteriota</taxon>
        <taxon>Desulfobulbia</taxon>
        <taxon>Desulfobulbales</taxon>
        <taxon>Desulfocapsaceae</taxon>
        <taxon>Desulforhopalus</taxon>
    </lineage>
</organism>
<keyword evidence="1" id="KW-0472">Membrane</keyword>
<dbReference type="Proteomes" id="UP000199073">
    <property type="component" value="Unassembled WGS sequence"/>
</dbReference>
<sequence length="53" mass="6110">MTTEKLDPDLARRLKLVDNPDYEGEPLTKKDYTLLVLAGIILPLLLMVWGWQI</sequence>
<evidence type="ECO:0000313" key="3">
    <source>
        <dbReference type="Proteomes" id="UP000199073"/>
    </source>
</evidence>
<accession>A0A1H0V8H0</accession>
<dbReference type="EMBL" id="FNJI01000043">
    <property type="protein sequence ID" value="SDP74673.1"/>
    <property type="molecule type" value="Genomic_DNA"/>
</dbReference>
<protein>
    <submittedName>
        <fullName evidence="2">Uncharacterized protein</fullName>
    </submittedName>
</protein>
<reference evidence="2 3" key="1">
    <citation type="submission" date="2016-10" db="EMBL/GenBank/DDBJ databases">
        <authorList>
            <person name="de Groot N.N."/>
        </authorList>
    </citation>
    <scope>NUCLEOTIDE SEQUENCE [LARGE SCALE GENOMIC DNA]</scope>
    <source>
        <strain evidence="2 3">DSM 12130</strain>
    </source>
</reference>
<dbReference type="RefSeq" id="WP_176761328.1">
    <property type="nucleotide sequence ID" value="NZ_FNJI01000043.1"/>
</dbReference>
<gene>
    <name evidence="2" type="ORF">SAMN05660330_03924</name>
</gene>
<keyword evidence="1" id="KW-0812">Transmembrane</keyword>